<evidence type="ECO:0000313" key="8">
    <source>
        <dbReference type="Proteomes" id="UP000324585"/>
    </source>
</evidence>
<dbReference type="AlphaFoldDB" id="A0A5J4YQD4"/>
<dbReference type="InterPro" id="IPR006620">
    <property type="entry name" value="Pro_4_hyd_alph"/>
</dbReference>
<comment type="cofactor">
    <cofactor evidence="1">
        <name>L-ascorbate</name>
        <dbReference type="ChEBI" id="CHEBI:38290"/>
    </cofactor>
</comment>
<keyword evidence="4" id="KW-0560">Oxidoreductase</keyword>
<dbReference type="PROSITE" id="PS51471">
    <property type="entry name" value="FE2OG_OXY"/>
    <property type="match status" value="1"/>
</dbReference>
<reference evidence="8" key="1">
    <citation type="journal article" date="2019" name="Nat. Commun.">
        <title>Expansion of phycobilisome linker gene families in mesophilic red algae.</title>
        <authorList>
            <person name="Lee J."/>
            <person name="Kim D."/>
            <person name="Bhattacharya D."/>
            <person name="Yoon H.S."/>
        </authorList>
    </citation>
    <scope>NUCLEOTIDE SEQUENCE [LARGE SCALE GENOMIC DNA]</scope>
    <source>
        <strain evidence="8">CCMP 1328</strain>
    </source>
</reference>
<dbReference type="OrthoDB" id="4356at2759"/>
<name>A0A5J4YQD4_PORPP</name>
<dbReference type="InterPro" id="IPR045054">
    <property type="entry name" value="P4HA-like"/>
</dbReference>
<evidence type="ECO:0000313" key="7">
    <source>
        <dbReference type="EMBL" id="KAA8493731.1"/>
    </source>
</evidence>
<keyword evidence="3" id="KW-0223">Dioxygenase</keyword>
<dbReference type="EMBL" id="VRMN01000006">
    <property type="protein sequence ID" value="KAA8493731.1"/>
    <property type="molecule type" value="Genomic_DNA"/>
</dbReference>
<evidence type="ECO:0000256" key="2">
    <source>
        <dbReference type="ARBA" id="ARBA00022723"/>
    </source>
</evidence>
<dbReference type="PANTHER" id="PTHR10869:SF246">
    <property type="entry name" value="TRANSMEMBRANE PROLYL 4-HYDROXYLASE"/>
    <property type="match status" value="1"/>
</dbReference>
<sequence length="322" mass="35705">MAFVSAVQVDAVGLRDLGARQVAAQWRVLPKRRAQNALRVPCMDAARASGMSLREVGIDRVHDALKRIGLGLNRDIDLDAPPYTNARVLHLETPSNADLILSFEEFLSPDECEFIIEEATRQHDKPGAEADLYLNYRVNRELDAGGYSSEADALSSDEELSSAELETSAGSGFRVQLNHELVKQVVVPKLMRLFGMEERAADFSECLSVKPDPRTLVIRDCTCVLYKLAEGVAPHVDGKDATLLVYLCDGPEQGGHTVFIDQALSVPPTRGTALLYMSKTQLPHYSQRVGEGTKWIMQLLIDHRVRHAGPYFDRRTGEVFTN</sequence>
<dbReference type="InterPro" id="IPR005123">
    <property type="entry name" value="Oxoglu/Fe-dep_dioxygenase_dom"/>
</dbReference>
<accession>A0A5J4YQD4</accession>
<evidence type="ECO:0000256" key="3">
    <source>
        <dbReference type="ARBA" id="ARBA00022964"/>
    </source>
</evidence>
<dbReference type="GO" id="GO:0004656">
    <property type="term" value="F:procollagen-proline 4-dioxygenase activity"/>
    <property type="evidence" value="ECO:0007669"/>
    <property type="project" value="TreeGrafter"/>
</dbReference>
<gene>
    <name evidence="7" type="ORF">FVE85_4868</name>
</gene>
<keyword evidence="8" id="KW-1185">Reference proteome</keyword>
<organism evidence="7 8">
    <name type="scientific">Porphyridium purpureum</name>
    <name type="common">Red alga</name>
    <name type="synonym">Porphyridium cruentum</name>
    <dbReference type="NCBI Taxonomy" id="35688"/>
    <lineage>
        <taxon>Eukaryota</taxon>
        <taxon>Rhodophyta</taxon>
        <taxon>Bangiophyceae</taxon>
        <taxon>Porphyridiales</taxon>
        <taxon>Porphyridiaceae</taxon>
        <taxon>Porphyridium</taxon>
    </lineage>
</organism>
<protein>
    <recommendedName>
        <fullName evidence="6">Fe2OG dioxygenase domain-containing protein</fullName>
    </recommendedName>
</protein>
<dbReference type="OMA" id="KWIMQLL"/>
<evidence type="ECO:0000256" key="1">
    <source>
        <dbReference type="ARBA" id="ARBA00001961"/>
    </source>
</evidence>
<evidence type="ECO:0000256" key="4">
    <source>
        <dbReference type="ARBA" id="ARBA00023002"/>
    </source>
</evidence>
<dbReference type="GO" id="GO:0031418">
    <property type="term" value="F:L-ascorbic acid binding"/>
    <property type="evidence" value="ECO:0007669"/>
    <property type="project" value="InterPro"/>
</dbReference>
<dbReference type="SMART" id="SM00702">
    <property type="entry name" value="P4Hc"/>
    <property type="match status" value="1"/>
</dbReference>
<feature type="domain" description="Fe2OG dioxygenase" evidence="6">
    <location>
        <begin position="214"/>
        <end position="322"/>
    </location>
</feature>
<proteinExistence type="predicted"/>
<evidence type="ECO:0000259" key="6">
    <source>
        <dbReference type="PROSITE" id="PS51471"/>
    </source>
</evidence>
<dbReference type="Proteomes" id="UP000324585">
    <property type="component" value="Unassembled WGS sequence"/>
</dbReference>
<dbReference type="PANTHER" id="PTHR10869">
    <property type="entry name" value="PROLYL 4-HYDROXYLASE ALPHA SUBUNIT"/>
    <property type="match status" value="1"/>
</dbReference>
<dbReference type="GO" id="GO:0005783">
    <property type="term" value="C:endoplasmic reticulum"/>
    <property type="evidence" value="ECO:0007669"/>
    <property type="project" value="TreeGrafter"/>
</dbReference>
<comment type="caution">
    <text evidence="7">The sequence shown here is derived from an EMBL/GenBank/DDBJ whole genome shotgun (WGS) entry which is preliminary data.</text>
</comment>
<keyword evidence="5" id="KW-0408">Iron</keyword>
<evidence type="ECO:0000256" key="5">
    <source>
        <dbReference type="ARBA" id="ARBA00023004"/>
    </source>
</evidence>
<dbReference type="GO" id="GO:0005506">
    <property type="term" value="F:iron ion binding"/>
    <property type="evidence" value="ECO:0007669"/>
    <property type="project" value="InterPro"/>
</dbReference>
<dbReference type="Gene3D" id="2.60.120.620">
    <property type="entry name" value="q2cbj1_9rhob like domain"/>
    <property type="match status" value="1"/>
</dbReference>
<keyword evidence="2" id="KW-0479">Metal-binding</keyword>